<evidence type="ECO:0000256" key="7">
    <source>
        <dbReference type="ARBA" id="ARBA00022989"/>
    </source>
</evidence>
<dbReference type="CDD" id="cd17361">
    <property type="entry name" value="MFS_STP"/>
    <property type="match status" value="1"/>
</dbReference>
<reference evidence="14" key="1">
    <citation type="submission" date="2016-06" db="EMBL/GenBank/DDBJ databases">
        <title>Parallel loss of symbiosis genes in relatives of nitrogen-fixing non-legume Parasponia.</title>
        <authorList>
            <person name="Van Velzen R."/>
            <person name="Holmer R."/>
            <person name="Bu F."/>
            <person name="Rutten L."/>
            <person name="Van Zeijl A."/>
            <person name="Liu W."/>
            <person name="Santuari L."/>
            <person name="Cao Q."/>
            <person name="Sharma T."/>
            <person name="Shen D."/>
            <person name="Roswanjaya Y."/>
            <person name="Wardhani T."/>
            <person name="Kalhor M.S."/>
            <person name="Jansen J."/>
            <person name="Van den Hoogen J."/>
            <person name="Gungor B."/>
            <person name="Hartog M."/>
            <person name="Hontelez J."/>
            <person name="Verver J."/>
            <person name="Yang W.-C."/>
            <person name="Schijlen E."/>
            <person name="Repin R."/>
            <person name="Schilthuizen M."/>
            <person name="Schranz E."/>
            <person name="Heidstra R."/>
            <person name="Miyata K."/>
            <person name="Fedorova E."/>
            <person name="Kohlen W."/>
            <person name="Bisseling T."/>
            <person name="Smit S."/>
            <person name="Geurts R."/>
        </authorList>
    </citation>
    <scope>NUCLEOTIDE SEQUENCE [LARGE SCALE GENOMIC DNA]</scope>
    <source>
        <strain evidence="14">cv. RG33-2</strain>
    </source>
</reference>
<dbReference type="GO" id="GO:0015145">
    <property type="term" value="F:monosaccharide transmembrane transporter activity"/>
    <property type="evidence" value="ECO:0007669"/>
    <property type="project" value="InterPro"/>
</dbReference>
<keyword evidence="8 11" id="KW-0472">Membrane</keyword>
<feature type="transmembrane region" description="Helical" evidence="11">
    <location>
        <begin position="136"/>
        <end position="158"/>
    </location>
</feature>
<keyword evidence="4" id="KW-0762">Sugar transport</keyword>
<protein>
    <submittedName>
        <fullName evidence="13">Sugar/inositol transporter</fullName>
    </submittedName>
</protein>
<evidence type="ECO:0000256" key="1">
    <source>
        <dbReference type="ARBA" id="ARBA00004141"/>
    </source>
</evidence>
<feature type="transmembrane region" description="Helical" evidence="11">
    <location>
        <begin position="170"/>
        <end position="188"/>
    </location>
</feature>
<evidence type="ECO:0000256" key="11">
    <source>
        <dbReference type="SAM" id="Phobius"/>
    </source>
</evidence>
<evidence type="ECO:0000256" key="4">
    <source>
        <dbReference type="ARBA" id="ARBA00022597"/>
    </source>
</evidence>
<feature type="domain" description="Major facilitator superfamily (MFS) profile" evidence="12">
    <location>
        <begin position="23"/>
        <end position="480"/>
    </location>
</feature>
<dbReference type="PROSITE" id="PS50850">
    <property type="entry name" value="MFS"/>
    <property type="match status" value="1"/>
</dbReference>
<evidence type="ECO:0000256" key="10">
    <source>
        <dbReference type="SAM" id="MobiDB-lite"/>
    </source>
</evidence>
<evidence type="ECO:0000256" key="9">
    <source>
        <dbReference type="RuleBase" id="RU003346"/>
    </source>
</evidence>
<feature type="transmembrane region" description="Helical" evidence="11">
    <location>
        <begin position="429"/>
        <end position="449"/>
    </location>
</feature>
<comment type="caution">
    <text evidence="13">The sequence shown here is derived from an EMBL/GenBank/DDBJ whole genome shotgun (WGS) entry which is preliminary data.</text>
</comment>
<dbReference type="PANTHER" id="PTHR23500:SF109">
    <property type="entry name" value="SUGAR TRANSPORT PROTEIN 7"/>
    <property type="match status" value="1"/>
</dbReference>
<dbReference type="OrthoDB" id="1188492at2759"/>
<dbReference type="Pfam" id="PF00083">
    <property type="entry name" value="Sugar_tr"/>
    <property type="match status" value="1"/>
</dbReference>
<keyword evidence="3 9" id="KW-0813">Transport</keyword>
<proteinExistence type="inferred from homology"/>
<keyword evidence="6" id="KW-0769">Symport</keyword>
<feature type="transmembrane region" description="Helical" evidence="11">
    <location>
        <begin position="208"/>
        <end position="227"/>
    </location>
</feature>
<comment type="similarity">
    <text evidence="2 9">Belongs to the major facilitator superfamily. Sugar transporter (TC 2.A.1.1) family.</text>
</comment>
<dbReference type="EMBL" id="JXTC01000006">
    <property type="protein sequence ID" value="POO01920.1"/>
    <property type="molecule type" value="Genomic_DNA"/>
</dbReference>
<dbReference type="PROSITE" id="PS00217">
    <property type="entry name" value="SUGAR_TRANSPORT_2"/>
    <property type="match status" value="1"/>
</dbReference>
<evidence type="ECO:0000256" key="3">
    <source>
        <dbReference type="ARBA" id="ARBA00022448"/>
    </source>
</evidence>
<evidence type="ECO:0000256" key="5">
    <source>
        <dbReference type="ARBA" id="ARBA00022692"/>
    </source>
</evidence>
<evidence type="ECO:0000256" key="8">
    <source>
        <dbReference type="ARBA" id="ARBA00023136"/>
    </source>
</evidence>
<dbReference type="InterPro" id="IPR020846">
    <property type="entry name" value="MFS_dom"/>
</dbReference>
<dbReference type="AlphaFoldDB" id="A0A2P5FVV3"/>
<feature type="region of interest" description="Disordered" evidence="10">
    <location>
        <begin position="523"/>
        <end position="547"/>
    </location>
</feature>
<dbReference type="InterPro" id="IPR003663">
    <property type="entry name" value="Sugar/inositol_transpt"/>
</dbReference>
<dbReference type="InParanoid" id="A0A2P5FVV3"/>
<evidence type="ECO:0000313" key="14">
    <source>
        <dbReference type="Proteomes" id="UP000237000"/>
    </source>
</evidence>
<dbReference type="STRING" id="63057.A0A2P5FVV3"/>
<evidence type="ECO:0000256" key="2">
    <source>
        <dbReference type="ARBA" id="ARBA00010992"/>
    </source>
</evidence>
<dbReference type="GO" id="GO:0015293">
    <property type="term" value="F:symporter activity"/>
    <property type="evidence" value="ECO:0007669"/>
    <property type="project" value="UniProtKB-KW"/>
</dbReference>
<organism evidence="13 14">
    <name type="scientific">Trema orientale</name>
    <name type="common">Charcoal tree</name>
    <name type="synonym">Celtis orientalis</name>
    <dbReference type="NCBI Taxonomy" id="63057"/>
    <lineage>
        <taxon>Eukaryota</taxon>
        <taxon>Viridiplantae</taxon>
        <taxon>Streptophyta</taxon>
        <taxon>Embryophyta</taxon>
        <taxon>Tracheophyta</taxon>
        <taxon>Spermatophyta</taxon>
        <taxon>Magnoliopsida</taxon>
        <taxon>eudicotyledons</taxon>
        <taxon>Gunneridae</taxon>
        <taxon>Pentapetalae</taxon>
        <taxon>rosids</taxon>
        <taxon>fabids</taxon>
        <taxon>Rosales</taxon>
        <taxon>Cannabaceae</taxon>
        <taxon>Trema</taxon>
    </lineage>
</organism>
<dbReference type="InterPro" id="IPR044778">
    <property type="entry name" value="MFS_STP/MST-like_plant"/>
</dbReference>
<dbReference type="PRINTS" id="PR00171">
    <property type="entry name" value="SUGRTRNSPORT"/>
</dbReference>
<feature type="transmembrane region" description="Helical" evidence="11">
    <location>
        <begin position="324"/>
        <end position="342"/>
    </location>
</feature>
<dbReference type="FunFam" id="1.20.1250.20:FF:000002">
    <property type="entry name" value="Sugar transport protein 13"/>
    <property type="match status" value="1"/>
</dbReference>
<name>A0A2P5FVV3_TREOI</name>
<evidence type="ECO:0000259" key="12">
    <source>
        <dbReference type="PROSITE" id="PS50850"/>
    </source>
</evidence>
<feature type="transmembrane region" description="Helical" evidence="11">
    <location>
        <begin position="76"/>
        <end position="94"/>
    </location>
</feature>
<dbReference type="SUPFAM" id="SSF103473">
    <property type="entry name" value="MFS general substrate transporter"/>
    <property type="match status" value="1"/>
</dbReference>
<keyword evidence="14" id="KW-1185">Reference proteome</keyword>
<feature type="transmembrane region" description="Helical" evidence="11">
    <location>
        <begin position="106"/>
        <end position="124"/>
    </location>
</feature>
<evidence type="ECO:0000256" key="6">
    <source>
        <dbReference type="ARBA" id="ARBA00022847"/>
    </source>
</evidence>
<dbReference type="InterPro" id="IPR005829">
    <property type="entry name" value="Sugar_transporter_CS"/>
</dbReference>
<feature type="transmembrane region" description="Helical" evidence="11">
    <location>
        <begin position="388"/>
        <end position="408"/>
    </location>
</feature>
<feature type="transmembrane region" description="Helical" evidence="11">
    <location>
        <begin position="20"/>
        <end position="39"/>
    </location>
</feature>
<comment type="subcellular location">
    <subcellularLocation>
        <location evidence="1">Membrane</location>
        <topology evidence="1">Multi-pass membrane protein</topology>
    </subcellularLocation>
</comment>
<dbReference type="PROSITE" id="PS00216">
    <property type="entry name" value="SUGAR_TRANSPORT_1"/>
    <property type="match status" value="1"/>
</dbReference>
<sequence length="597" mass="64878">MVGSAIRKAEPYQGKVTAHLIVTCVIASIGGFIFGYVGIPGGLTLNEGIADLYEELVYSNEHYLDQYCRDGAGTDAGYLPPLYIPGIIASLIASPVTRKYGRRRSIIISGFCFGIGAALIAIVPQTIQYGPDKLGILVGRVIAGLGIGFGTQAIPLYLSEIAPAQFRGGFSFMFQLAIALGILIANIVNYVARVPEERRWTDYKGISISFGMVAFLAFLMTVGVKFLPETPNSLIQRGSKDKGRQVLEKLRGTENVEAEFQDVVAAGQSASTVKRPFISIFWKRNRPQLVMAILMPMFQALTGMNSLLYYASILLRNMGFGEKASFYSSVMIGTALVSSTLLSMGTVDRLGRRALLISGGILMIICQVIIAVILKGKLGDHQHLSKSLSILVMVLICISALAFGWSWGPLGWTIPSEIFPLEVRSAGQSITVAVNLLFTLLVADSFLPLLCPLRFGLFLFYAGCITASTVFVYLFLPETNGVPIEEMACLWRKHWFWKKILPPPNSSASSPTAVPPTVISTTSVAQPDANRRRSPLQPPFPPSTIVSTSKRPDDLLLCTTGTFSAFQLAAKLPARIQIRLRLDLAFQAISVTYSPAL</sequence>
<gene>
    <name evidence="13" type="ORF">TorRG33x02_022120</name>
</gene>
<dbReference type="PANTHER" id="PTHR23500">
    <property type="entry name" value="SOLUTE CARRIER FAMILY 2, FACILITATED GLUCOSE TRANSPORTER"/>
    <property type="match status" value="1"/>
</dbReference>
<evidence type="ECO:0000313" key="13">
    <source>
        <dbReference type="EMBL" id="POO01920.1"/>
    </source>
</evidence>
<keyword evidence="5 11" id="KW-0812">Transmembrane</keyword>
<dbReference type="InterPro" id="IPR005828">
    <property type="entry name" value="MFS_sugar_transport-like"/>
</dbReference>
<feature type="transmembrane region" description="Helical" evidence="11">
    <location>
        <begin position="455"/>
        <end position="476"/>
    </location>
</feature>
<dbReference type="NCBIfam" id="TIGR00879">
    <property type="entry name" value="SP"/>
    <property type="match status" value="1"/>
</dbReference>
<feature type="transmembrane region" description="Helical" evidence="11">
    <location>
        <begin position="289"/>
        <end position="312"/>
    </location>
</feature>
<accession>A0A2P5FVV3</accession>
<dbReference type="Proteomes" id="UP000237000">
    <property type="component" value="Unassembled WGS sequence"/>
</dbReference>
<dbReference type="InterPro" id="IPR045262">
    <property type="entry name" value="STP/PLT_plant"/>
</dbReference>
<feature type="transmembrane region" description="Helical" evidence="11">
    <location>
        <begin position="354"/>
        <end position="376"/>
    </location>
</feature>
<keyword evidence="7 11" id="KW-1133">Transmembrane helix</keyword>
<dbReference type="Gene3D" id="1.20.1250.20">
    <property type="entry name" value="MFS general substrate transporter like domains"/>
    <property type="match status" value="1"/>
</dbReference>
<dbReference type="GO" id="GO:0016020">
    <property type="term" value="C:membrane"/>
    <property type="evidence" value="ECO:0007669"/>
    <property type="project" value="UniProtKB-SubCell"/>
</dbReference>
<dbReference type="InterPro" id="IPR036259">
    <property type="entry name" value="MFS_trans_sf"/>
</dbReference>